<feature type="compositionally biased region" description="Basic and acidic residues" evidence="1">
    <location>
        <begin position="152"/>
        <end position="164"/>
    </location>
</feature>
<dbReference type="Proteomes" id="UP000244005">
    <property type="component" value="Unassembled WGS sequence"/>
</dbReference>
<feature type="compositionally biased region" description="Basic and acidic residues" evidence="1">
    <location>
        <begin position="1"/>
        <end position="12"/>
    </location>
</feature>
<evidence type="ECO:0000313" key="2">
    <source>
        <dbReference type="EMBL" id="PTQ44253.1"/>
    </source>
</evidence>
<dbReference type="EMBL" id="KZ772693">
    <property type="protein sequence ID" value="PTQ44253.1"/>
    <property type="molecule type" value="Genomic_DNA"/>
</dbReference>
<feature type="region of interest" description="Disordered" evidence="1">
    <location>
        <begin position="1"/>
        <end position="178"/>
    </location>
</feature>
<keyword evidence="3" id="KW-1185">Reference proteome</keyword>
<protein>
    <submittedName>
        <fullName evidence="2">Uncharacterized protein</fullName>
    </submittedName>
</protein>
<reference evidence="3" key="1">
    <citation type="journal article" date="2017" name="Cell">
        <title>Insights into land plant evolution garnered from the Marchantia polymorpha genome.</title>
        <authorList>
            <person name="Bowman J.L."/>
            <person name="Kohchi T."/>
            <person name="Yamato K.T."/>
            <person name="Jenkins J."/>
            <person name="Shu S."/>
            <person name="Ishizaki K."/>
            <person name="Yamaoka S."/>
            <person name="Nishihama R."/>
            <person name="Nakamura Y."/>
            <person name="Berger F."/>
            <person name="Adam C."/>
            <person name="Aki S.S."/>
            <person name="Althoff F."/>
            <person name="Araki T."/>
            <person name="Arteaga-Vazquez M.A."/>
            <person name="Balasubrmanian S."/>
            <person name="Barry K."/>
            <person name="Bauer D."/>
            <person name="Boehm C.R."/>
            <person name="Briginshaw L."/>
            <person name="Caballero-Perez J."/>
            <person name="Catarino B."/>
            <person name="Chen F."/>
            <person name="Chiyoda S."/>
            <person name="Chovatia M."/>
            <person name="Davies K.M."/>
            <person name="Delmans M."/>
            <person name="Demura T."/>
            <person name="Dierschke T."/>
            <person name="Dolan L."/>
            <person name="Dorantes-Acosta A.E."/>
            <person name="Eklund D.M."/>
            <person name="Florent S.N."/>
            <person name="Flores-Sandoval E."/>
            <person name="Fujiyama A."/>
            <person name="Fukuzawa H."/>
            <person name="Galik B."/>
            <person name="Grimanelli D."/>
            <person name="Grimwood J."/>
            <person name="Grossniklaus U."/>
            <person name="Hamada T."/>
            <person name="Haseloff J."/>
            <person name="Hetherington A.J."/>
            <person name="Higo A."/>
            <person name="Hirakawa Y."/>
            <person name="Hundley H.N."/>
            <person name="Ikeda Y."/>
            <person name="Inoue K."/>
            <person name="Inoue S.I."/>
            <person name="Ishida S."/>
            <person name="Jia Q."/>
            <person name="Kakita M."/>
            <person name="Kanazawa T."/>
            <person name="Kawai Y."/>
            <person name="Kawashima T."/>
            <person name="Kennedy M."/>
            <person name="Kinose K."/>
            <person name="Kinoshita T."/>
            <person name="Kohara Y."/>
            <person name="Koide E."/>
            <person name="Komatsu K."/>
            <person name="Kopischke S."/>
            <person name="Kubo M."/>
            <person name="Kyozuka J."/>
            <person name="Lagercrantz U."/>
            <person name="Lin S.S."/>
            <person name="Lindquist E."/>
            <person name="Lipzen A.M."/>
            <person name="Lu C.W."/>
            <person name="De Luna E."/>
            <person name="Martienssen R.A."/>
            <person name="Minamino N."/>
            <person name="Mizutani M."/>
            <person name="Mizutani M."/>
            <person name="Mochizuki N."/>
            <person name="Monte I."/>
            <person name="Mosher R."/>
            <person name="Nagasaki H."/>
            <person name="Nakagami H."/>
            <person name="Naramoto S."/>
            <person name="Nishitani K."/>
            <person name="Ohtani M."/>
            <person name="Okamoto T."/>
            <person name="Okumura M."/>
            <person name="Phillips J."/>
            <person name="Pollak B."/>
            <person name="Reinders A."/>
            <person name="Rovekamp M."/>
            <person name="Sano R."/>
            <person name="Sawa S."/>
            <person name="Schmid M.W."/>
            <person name="Shirakawa M."/>
            <person name="Solano R."/>
            <person name="Spunde A."/>
            <person name="Suetsugu N."/>
            <person name="Sugano S."/>
            <person name="Sugiyama A."/>
            <person name="Sun R."/>
            <person name="Suzuki Y."/>
            <person name="Takenaka M."/>
            <person name="Takezawa D."/>
            <person name="Tomogane H."/>
            <person name="Tsuzuki M."/>
            <person name="Ueda T."/>
            <person name="Umeda M."/>
            <person name="Ward J.M."/>
            <person name="Watanabe Y."/>
            <person name="Yazaki K."/>
            <person name="Yokoyama R."/>
            <person name="Yoshitake Y."/>
            <person name="Yotsui I."/>
            <person name="Zachgo S."/>
            <person name="Schmutz J."/>
        </authorList>
    </citation>
    <scope>NUCLEOTIDE SEQUENCE [LARGE SCALE GENOMIC DNA]</scope>
    <source>
        <strain evidence="3">Tak-1</strain>
    </source>
</reference>
<gene>
    <name evidence="2" type="ORF">MARPO_0021s0107</name>
</gene>
<name>A0A2R6XDS9_MARPO</name>
<organism evidence="2 3">
    <name type="scientific">Marchantia polymorpha</name>
    <name type="common">Common liverwort</name>
    <name type="synonym">Marchantia aquatica</name>
    <dbReference type="NCBI Taxonomy" id="3197"/>
    <lineage>
        <taxon>Eukaryota</taxon>
        <taxon>Viridiplantae</taxon>
        <taxon>Streptophyta</taxon>
        <taxon>Embryophyta</taxon>
        <taxon>Marchantiophyta</taxon>
        <taxon>Marchantiopsida</taxon>
        <taxon>Marchantiidae</taxon>
        <taxon>Marchantiales</taxon>
        <taxon>Marchantiaceae</taxon>
        <taxon>Marchantia</taxon>
    </lineage>
</organism>
<dbReference type="AlphaFoldDB" id="A0A2R6XDS9"/>
<feature type="compositionally biased region" description="Basic and acidic residues" evidence="1">
    <location>
        <begin position="88"/>
        <end position="119"/>
    </location>
</feature>
<dbReference type="OMA" id="GGWNTRR"/>
<proteinExistence type="predicted"/>
<sequence length="178" mass="18833">MWGNPKKEKEEECASGAGRGRGAQKASPANGSGSGRGSPGSEAESVPGGGRPVGTWGERSGPWRGRGRRGGGGGGGWNTRRGFSSFHESGDPRGARGEDRFNTRAAHDDGPRGRRCGEIRKRKRKRSVPAAQGEGEGRKRRARRTGVVPVGAHREVKPVGRKDSANGSSVLRRGRQES</sequence>
<accession>A0A2R6XDS9</accession>
<evidence type="ECO:0000313" key="3">
    <source>
        <dbReference type="Proteomes" id="UP000244005"/>
    </source>
</evidence>
<evidence type="ECO:0000256" key="1">
    <source>
        <dbReference type="SAM" id="MobiDB-lite"/>
    </source>
</evidence>